<reference evidence="1 2" key="1">
    <citation type="submission" date="2018-02" db="EMBL/GenBank/DDBJ databases">
        <title>8 Nocardia nova and 1 Nocardia cyriacigeorgica strain used for evolution to TMP-SMX.</title>
        <authorList>
            <person name="Mehta H."/>
            <person name="Weng J."/>
            <person name="Shamoo Y."/>
        </authorList>
    </citation>
    <scope>NUCLEOTIDE SEQUENCE [LARGE SCALE GENOMIC DNA]</scope>
    <source>
        <strain evidence="1 2">MDA3139</strain>
    </source>
</reference>
<dbReference type="RefSeq" id="WP_104377816.1">
    <property type="nucleotide sequence ID" value="NZ_PSZC01000026.1"/>
</dbReference>
<protein>
    <submittedName>
        <fullName evidence="1">Uncharacterized protein</fullName>
    </submittedName>
</protein>
<name>A0A2S6AI69_9NOCA</name>
<sequence length="96" mass="11065">MIAGVGAQFPQPDPRGWLVFESLPTDLQRLEDSRLQADFEDAEEHRGWPWMRPATDTERALLEHLGYTLPATLTTRVDYDTGIRCRRWPDLEGQTP</sequence>
<dbReference type="AlphaFoldDB" id="A0A2S6AI69"/>
<dbReference type="EMBL" id="PSZC01000026">
    <property type="protein sequence ID" value="PPJ34918.1"/>
    <property type="molecule type" value="Genomic_DNA"/>
</dbReference>
<proteinExistence type="predicted"/>
<evidence type="ECO:0000313" key="1">
    <source>
        <dbReference type="EMBL" id="PPJ34918.1"/>
    </source>
</evidence>
<organism evidence="1 2">
    <name type="scientific">Nocardia nova</name>
    <dbReference type="NCBI Taxonomy" id="37330"/>
    <lineage>
        <taxon>Bacteria</taxon>
        <taxon>Bacillati</taxon>
        <taxon>Actinomycetota</taxon>
        <taxon>Actinomycetes</taxon>
        <taxon>Mycobacteriales</taxon>
        <taxon>Nocardiaceae</taxon>
        <taxon>Nocardia</taxon>
    </lineage>
</organism>
<accession>A0A2S6AI69</accession>
<evidence type="ECO:0000313" key="2">
    <source>
        <dbReference type="Proteomes" id="UP000239874"/>
    </source>
</evidence>
<gene>
    <name evidence="1" type="ORF">C5E45_28285</name>
</gene>
<dbReference type="OrthoDB" id="4736512at2"/>
<dbReference type="Proteomes" id="UP000239874">
    <property type="component" value="Unassembled WGS sequence"/>
</dbReference>
<comment type="caution">
    <text evidence="1">The sequence shown here is derived from an EMBL/GenBank/DDBJ whole genome shotgun (WGS) entry which is preliminary data.</text>
</comment>